<evidence type="ECO:0000313" key="1">
    <source>
        <dbReference type="EMBL" id="QBO35302.1"/>
    </source>
</evidence>
<sequence length="191" mass="22136">MVVTREKYKVRLYLSELFGQEIEVTGVYRVIDKQKRILVEDVHDQNGHFISTHLWLKTNPEFYHLLVGMKLQRGSKIRLKGYVGTYKRKFKDDHGRMRTTNSDEYTLKKITLLASTIDESNETFVKPEELYFYSVIAVNNGDEFELGKLQKYADAKGYAKQASKKGKVKVRPSNGESRIKSLIGRLTKKHG</sequence>
<dbReference type="RefSeq" id="WP_133362382.1">
    <property type="nucleotide sequence ID" value="NZ_CP037940.1"/>
</dbReference>
<gene>
    <name evidence="1" type="ORF">EQG49_01895</name>
</gene>
<reference evidence="2" key="1">
    <citation type="submission" date="2019-03" db="EMBL/GenBank/DDBJ databases">
        <title>Weissella sp. 26KH-42 Genome sequencing.</title>
        <authorList>
            <person name="Heo J."/>
            <person name="Kim S.-J."/>
            <person name="Kim J.-S."/>
            <person name="Hong S.-B."/>
            <person name="Kwon S.-W."/>
        </authorList>
    </citation>
    <scope>NUCLEOTIDE SEQUENCE [LARGE SCALE GENOMIC DNA]</scope>
    <source>
        <strain evidence="2">26KH-42</strain>
    </source>
</reference>
<proteinExistence type="predicted"/>
<evidence type="ECO:0000313" key="2">
    <source>
        <dbReference type="Proteomes" id="UP000292886"/>
    </source>
</evidence>
<dbReference type="KEGG" id="wei:EQG49_01895"/>
<organism evidence="1 2">
    <name type="scientific">Periweissella cryptocerci</name>
    <dbReference type="NCBI Taxonomy" id="2506420"/>
    <lineage>
        <taxon>Bacteria</taxon>
        <taxon>Bacillati</taxon>
        <taxon>Bacillota</taxon>
        <taxon>Bacilli</taxon>
        <taxon>Lactobacillales</taxon>
        <taxon>Lactobacillaceae</taxon>
        <taxon>Periweissella</taxon>
    </lineage>
</organism>
<keyword evidence="2" id="KW-1185">Reference proteome</keyword>
<dbReference type="EMBL" id="CP037940">
    <property type="protein sequence ID" value="QBO35302.1"/>
    <property type="molecule type" value="Genomic_DNA"/>
</dbReference>
<name>A0A4P6YRS9_9LACO</name>
<protein>
    <submittedName>
        <fullName evidence="1">Uncharacterized protein</fullName>
    </submittedName>
</protein>
<dbReference type="AlphaFoldDB" id="A0A4P6YRS9"/>
<accession>A0A4P6YRS9</accession>
<dbReference type="Proteomes" id="UP000292886">
    <property type="component" value="Chromosome"/>
</dbReference>